<feature type="domain" description="Metallo-beta-lactamase" evidence="1">
    <location>
        <begin position="25"/>
        <end position="86"/>
    </location>
</feature>
<dbReference type="EMBL" id="DTGR01000161">
    <property type="protein sequence ID" value="HHS30051.1"/>
    <property type="molecule type" value="Genomic_DNA"/>
</dbReference>
<dbReference type="InterPro" id="IPR036866">
    <property type="entry name" value="RibonucZ/Hydroxyglut_hydro"/>
</dbReference>
<dbReference type="SUPFAM" id="SSF56281">
    <property type="entry name" value="Metallo-hydrolase/oxidoreductase"/>
    <property type="match status" value="1"/>
</dbReference>
<dbReference type="InterPro" id="IPR001279">
    <property type="entry name" value="Metallo-B-lactamas"/>
</dbReference>
<proteinExistence type="predicted"/>
<dbReference type="GO" id="GO:0016787">
    <property type="term" value="F:hydrolase activity"/>
    <property type="evidence" value="ECO:0007669"/>
    <property type="project" value="UniProtKB-KW"/>
</dbReference>
<sequence>MKLTIVYDNETCKPELQADWGFACLVERDQGNRLLFDTGAKGPVLLDNMARLSIDPRTIPRFFISHAHWDHIGGLPALLGENPAATVFLPASCQPPSAARQAVSIHDATQIAPHFWSTGELDKGEQALVVDSGQGLVVVCGCAHPGVAAILRAAARFGRVKALVGGLHGFRDFDLLQDMSAVCACHCTQHQAALADHLPGVAVPGGAGRILEF</sequence>
<dbReference type="AlphaFoldDB" id="A0A7V6DQF1"/>
<accession>A0A7V6DQF1</accession>
<dbReference type="PANTHER" id="PTHR13754:SF13">
    <property type="entry name" value="METALLO-BETA-LACTAMASE SUPERFAMILY PROTEIN (AFU_ORTHOLOGUE AFUA_3G07630)"/>
    <property type="match status" value="1"/>
</dbReference>
<evidence type="ECO:0000259" key="1">
    <source>
        <dbReference type="Pfam" id="PF00753"/>
    </source>
</evidence>
<reference evidence="2" key="1">
    <citation type="journal article" date="2020" name="mSystems">
        <title>Genome- and Community-Level Interaction Insights into Carbon Utilization and Element Cycling Functions of Hydrothermarchaeota in Hydrothermal Sediment.</title>
        <authorList>
            <person name="Zhou Z."/>
            <person name="Liu Y."/>
            <person name="Xu W."/>
            <person name="Pan J."/>
            <person name="Luo Z.H."/>
            <person name="Li M."/>
        </authorList>
    </citation>
    <scope>NUCLEOTIDE SEQUENCE [LARGE SCALE GENOMIC DNA]</scope>
    <source>
        <strain evidence="2">SpSt-767</strain>
    </source>
</reference>
<dbReference type="InterPro" id="IPR041712">
    <property type="entry name" value="DHPS-like_MBL-fold"/>
</dbReference>
<dbReference type="Pfam" id="PF00753">
    <property type="entry name" value="Lactamase_B"/>
    <property type="match status" value="1"/>
</dbReference>
<name>A0A7V6DQF1_9BACT</name>
<dbReference type="CDD" id="cd07713">
    <property type="entry name" value="DHPS-like_MBL-fold"/>
    <property type="match status" value="1"/>
</dbReference>
<dbReference type="InterPro" id="IPR052926">
    <property type="entry name" value="Metallo-beta-lactamase_dom"/>
</dbReference>
<keyword evidence="2" id="KW-0378">Hydrolase</keyword>
<protein>
    <submittedName>
        <fullName evidence="2">MBL fold metallo-hydrolase</fullName>
    </submittedName>
</protein>
<organism evidence="2">
    <name type="scientific">Desulfobacca acetoxidans</name>
    <dbReference type="NCBI Taxonomy" id="60893"/>
    <lineage>
        <taxon>Bacteria</taxon>
        <taxon>Pseudomonadati</taxon>
        <taxon>Thermodesulfobacteriota</taxon>
        <taxon>Desulfobaccia</taxon>
        <taxon>Desulfobaccales</taxon>
        <taxon>Desulfobaccaceae</taxon>
        <taxon>Desulfobacca</taxon>
    </lineage>
</organism>
<comment type="caution">
    <text evidence="2">The sequence shown here is derived from an EMBL/GenBank/DDBJ whole genome shotgun (WGS) entry which is preliminary data.</text>
</comment>
<gene>
    <name evidence="2" type="ORF">ENV52_10175</name>
</gene>
<evidence type="ECO:0000313" key="2">
    <source>
        <dbReference type="EMBL" id="HHS30051.1"/>
    </source>
</evidence>
<dbReference type="Gene3D" id="3.60.15.10">
    <property type="entry name" value="Ribonuclease Z/Hydroxyacylglutathione hydrolase-like"/>
    <property type="match status" value="2"/>
</dbReference>
<dbReference type="PANTHER" id="PTHR13754">
    <property type="entry name" value="METALLO-BETA-LACTAMASE SUPERFAMILY PROTEIN"/>
    <property type="match status" value="1"/>
</dbReference>
<dbReference type="GO" id="GO:0016740">
    <property type="term" value="F:transferase activity"/>
    <property type="evidence" value="ECO:0007669"/>
    <property type="project" value="TreeGrafter"/>
</dbReference>